<evidence type="ECO:0000313" key="1">
    <source>
        <dbReference type="EMBL" id="THU64267.1"/>
    </source>
</evidence>
<dbReference type="Proteomes" id="UP000317650">
    <property type="component" value="Chromosome 1"/>
</dbReference>
<accession>A0A4S8JPL3</accession>
<keyword evidence="2" id="KW-1185">Reference proteome</keyword>
<evidence type="ECO:0000313" key="2">
    <source>
        <dbReference type="Proteomes" id="UP000317650"/>
    </source>
</evidence>
<proteinExistence type="predicted"/>
<name>A0A4S8JPL3_MUSBA</name>
<reference evidence="1 2" key="1">
    <citation type="journal article" date="2019" name="Nat. Plants">
        <title>Genome sequencing of Musa balbisiana reveals subgenome evolution and function divergence in polyploid bananas.</title>
        <authorList>
            <person name="Yao X."/>
        </authorList>
    </citation>
    <scope>NUCLEOTIDE SEQUENCE [LARGE SCALE GENOMIC DNA]</scope>
    <source>
        <strain evidence="2">cv. DH-PKW</strain>
        <tissue evidence="1">Leaves</tissue>
    </source>
</reference>
<protein>
    <submittedName>
        <fullName evidence="1">Uncharacterized protein</fullName>
    </submittedName>
</protein>
<gene>
    <name evidence="1" type="ORF">C4D60_Mb01t24670</name>
</gene>
<comment type="caution">
    <text evidence="1">The sequence shown here is derived from an EMBL/GenBank/DDBJ whole genome shotgun (WGS) entry which is preliminary data.</text>
</comment>
<sequence length="81" mass="8721">MSSMLRGLWAGHEGEEQDGCCSSLLGSGGVLPPAQLQLSQKLASGCQASVPHPTVWVYIPGRCNDLCNRKNHVEKTKNNND</sequence>
<organism evidence="1 2">
    <name type="scientific">Musa balbisiana</name>
    <name type="common">Banana</name>
    <dbReference type="NCBI Taxonomy" id="52838"/>
    <lineage>
        <taxon>Eukaryota</taxon>
        <taxon>Viridiplantae</taxon>
        <taxon>Streptophyta</taxon>
        <taxon>Embryophyta</taxon>
        <taxon>Tracheophyta</taxon>
        <taxon>Spermatophyta</taxon>
        <taxon>Magnoliopsida</taxon>
        <taxon>Liliopsida</taxon>
        <taxon>Zingiberales</taxon>
        <taxon>Musaceae</taxon>
        <taxon>Musa</taxon>
    </lineage>
</organism>
<dbReference type="AlphaFoldDB" id="A0A4S8JPL3"/>
<dbReference type="EMBL" id="PYDT01000004">
    <property type="protein sequence ID" value="THU64267.1"/>
    <property type="molecule type" value="Genomic_DNA"/>
</dbReference>